<dbReference type="Gene3D" id="3.40.50.720">
    <property type="entry name" value="NAD(P)-binding Rossmann-like Domain"/>
    <property type="match status" value="1"/>
</dbReference>
<evidence type="ECO:0000313" key="2">
    <source>
        <dbReference type="Proteomes" id="UP000194236"/>
    </source>
</evidence>
<gene>
    <name evidence="1" type="ORF">BLA29_014954</name>
</gene>
<dbReference type="Proteomes" id="UP000194236">
    <property type="component" value="Unassembled WGS sequence"/>
</dbReference>
<feature type="non-terminal residue" evidence="1">
    <location>
        <position position="51"/>
    </location>
</feature>
<keyword evidence="2" id="KW-1185">Reference proteome</keyword>
<accession>A0A1Y3BGJ7</accession>
<comment type="caution">
    <text evidence="1">The sequence shown here is derived from an EMBL/GenBank/DDBJ whole genome shotgun (WGS) entry which is preliminary data.</text>
</comment>
<dbReference type="AlphaFoldDB" id="A0A1Y3BGJ7"/>
<dbReference type="SUPFAM" id="SSF51735">
    <property type="entry name" value="NAD(P)-binding Rossmann-fold domains"/>
    <property type="match status" value="1"/>
</dbReference>
<name>A0A1Y3BGJ7_EURMA</name>
<sequence>MKSVSTLKTFKNNGARVDYEICDISNENNVIKTCQTLNERNEKIDVLVNSA</sequence>
<protein>
    <submittedName>
        <fullName evidence="1">Uncharacterized protein</fullName>
    </submittedName>
</protein>
<proteinExistence type="predicted"/>
<dbReference type="OrthoDB" id="294295at2759"/>
<evidence type="ECO:0000313" key="1">
    <source>
        <dbReference type="EMBL" id="OTF78953.1"/>
    </source>
</evidence>
<reference evidence="1 2" key="1">
    <citation type="submission" date="2017-03" db="EMBL/GenBank/DDBJ databases">
        <title>Genome Survey of Euroglyphus maynei.</title>
        <authorList>
            <person name="Arlian L.G."/>
            <person name="Morgan M.S."/>
            <person name="Rider S.D."/>
        </authorList>
    </citation>
    <scope>NUCLEOTIDE SEQUENCE [LARGE SCALE GENOMIC DNA]</scope>
    <source>
        <strain evidence="1">Arlian Lab</strain>
        <tissue evidence="1">Whole body</tissue>
    </source>
</reference>
<dbReference type="InterPro" id="IPR036291">
    <property type="entry name" value="NAD(P)-bd_dom_sf"/>
</dbReference>
<dbReference type="EMBL" id="MUJZ01025553">
    <property type="protein sequence ID" value="OTF78953.1"/>
    <property type="molecule type" value="Genomic_DNA"/>
</dbReference>
<organism evidence="1 2">
    <name type="scientific">Euroglyphus maynei</name>
    <name type="common">Mayne's house dust mite</name>
    <dbReference type="NCBI Taxonomy" id="6958"/>
    <lineage>
        <taxon>Eukaryota</taxon>
        <taxon>Metazoa</taxon>
        <taxon>Ecdysozoa</taxon>
        <taxon>Arthropoda</taxon>
        <taxon>Chelicerata</taxon>
        <taxon>Arachnida</taxon>
        <taxon>Acari</taxon>
        <taxon>Acariformes</taxon>
        <taxon>Sarcoptiformes</taxon>
        <taxon>Astigmata</taxon>
        <taxon>Psoroptidia</taxon>
        <taxon>Analgoidea</taxon>
        <taxon>Pyroglyphidae</taxon>
        <taxon>Pyroglyphinae</taxon>
        <taxon>Euroglyphus</taxon>
    </lineage>
</organism>